<feature type="domain" description="Aminotransferase class I/classII large" evidence="10">
    <location>
        <begin position="28"/>
        <end position="353"/>
    </location>
</feature>
<proteinExistence type="inferred from homology"/>
<evidence type="ECO:0000256" key="3">
    <source>
        <dbReference type="ARBA" id="ARBA00011738"/>
    </source>
</evidence>
<dbReference type="RefSeq" id="WP_161886813.1">
    <property type="nucleotide sequence ID" value="NZ_CP017146.1"/>
</dbReference>
<sequence length="363" mass="38783">MTSLSDLPIRDDLRGLTPYGAPQEHVRIALNVNENTHPVPEAVARDIVIALAEAVLTVNRYPDREFTELRESLAGYLGHGLTAENVWAANGSNEVLQQILQAFGGPGRTLLLFPPTYSMHSIIAAGTGTQWIAAERDDGFEILPETAVRAIREHRPDIVFFCSPNNPTGTSVSLETIAAAYDATDGIVVVDEAYAEFAPADSATALTLLDGRERLIVSRTMSKAFAFAGARVGYLAADPAVADALRLVRLPYHLSALTQAAAIAALAHSGEMLAMVDDIKGQRDRLVVELTTLGYHAWPSAANFVLFGGVDDPHAVFESLLAQSIIIRDIGIAGHLRVTAGTEAETTAFLDALAGLGRPQPAR</sequence>
<dbReference type="OrthoDB" id="9809616at2"/>
<dbReference type="NCBIfam" id="NF002877">
    <property type="entry name" value="PRK03317.1"/>
    <property type="match status" value="1"/>
</dbReference>
<dbReference type="CDD" id="cd00609">
    <property type="entry name" value="AAT_like"/>
    <property type="match status" value="1"/>
</dbReference>
<reference evidence="11 12" key="1">
    <citation type="submission" date="2016-09" db="EMBL/GenBank/DDBJ databases">
        <title>Complete genome sequence of microbes from the polar regions.</title>
        <authorList>
            <person name="Liao L."/>
            <person name="Chen B."/>
        </authorList>
    </citation>
    <scope>NUCLEOTIDE SEQUENCE [LARGE SCALE GENOMIC DNA]</scope>
    <source>
        <strain evidence="11 12">ZS314</strain>
    </source>
</reference>
<accession>A0A7L5AIL4</accession>
<evidence type="ECO:0000256" key="4">
    <source>
        <dbReference type="ARBA" id="ARBA00022576"/>
    </source>
</evidence>
<keyword evidence="7 9" id="KW-0663">Pyridoxal phosphate</keyword>
<keyword evidence="5 9" id="KW-0028">Amino-acid biosynthesis</keyword>
<dbReference type="PANTHER" id="PTHR42885">
    <property type="entry name" value="HISTIDINOL-PHOSPHATE AMINOTRANSFERASE-RELATED"/>
    <property type="match status" value="1"/>
</dbReference>
<comment type="catalytic activity">
    <reaction evidence="9">
        <text>L-histidinol phosphate + 2-oxoglutarate = 3-(imidazol-4-yl)-2-oxopropyl phosphate + L-glutamate</text>
        <dbReference type="Rhea" id="RHEA:23744"/>
        <dbReference type="ChEBI" id="CHEBI:16810"/>
        <dbReference type="ChEBI" id="CHEBI:29985"/>
        <dbReference type="ChEBI" id="CHEBI:57766"/>
        <dbReference type="ChEBI" id="CHEBI:57980"/>
        <dbReference type="EC" id="2.6.1.9"/>
    </reaction>
</comment>
<dbReference type="GO" id="GO:0004400">
    <property type="term" value="F:histidinol-phosphate transaminase activity"/>
    <property type="evidence" value="ECO:0007669"/>
    <property type="project" value="UniProtKB-UniRule"/>
</dbReference>
<evidence type="ECO:0000256" key="5">
    <source>
        <dbReference type="ARBA" id="ARBA00022605"/>
    </source>
</evidence>
<comment type="subunit">
    <text evidence="3 9">Homodimer.</text>
</comment>
<dbReference type="GO" id="GO:0000105">
    <property type="term" value="P:L-histidine biosynthetic process"/>
    <property type="evidence" value="ECO:0007669"/>
    <property type="project" value="UniProtKB-UniRule"/>
</dbReference>
<keyword evidence="8 9" id="KW-0368">Histidine biosynthesis</keyword>
<keyword evidence="6 9" id="KW-0808">Transferase</keyword>
<evidence type="ECO:0000256" key="2">
    <source>
        <dbReference type="ARBA" id="ARBA00007970"/>
    </source>
</evidence>
<comment type="similarity">
    <text evidence="2 9">Belongs to the class-II pyridoxal-phosphate-dependent aminotransferase family. Histidinol-phosphate aminotransferase subfamily.</text>
</comment>
<comment type="pathway">
    <text evidence="9">Amino-acid biosynthesis; L-histidine biosynthesis; L-histidine from 5-phospho-alpha-D-ribose 1-diphosphate: step 7/9.</text>
</comment>
<dbReference type="InterPro" id="IPR004839">
    <property type="entry name" value="Aminotransferase_I/II_large"/>
</dbReference>
<name>A0A7L5AIL4_9MICO</name>
<dbReference type="EMBL" id="CP017146">
    <property type="protein sequence ID" value="QHO70430.1"/>
    <property type="molecule type" value="Genomic_DNA"/>
</dbReference>
<dbReference type="Gene3D" id="3.90.1150.10">
    <property type="entry name" value="Aspartate Aminotransferase, domain 1"/>
    <property type="match status" value="1"/>
</dbReference>
<evidence type="ECO:0000313" key="12">
    <source>
        <dbReference type="Proteomes" id="UP000464507"/>
    </source>
</evidence>
<dbReference type="InterPro" id="IPR015424">
    <property type="entry name" value="PyrdxlP-dep_Trfase"/>
</dbReference>
<dbReference type="KEGG" id="mant:BHD05_13030"/>
<evidence type="ECO:0000256" key="1">
    <source>
        <dbReference type="ARBA" id="ARBA00001933"/>
    </source>
</evidence>
<dbReference type="InterPro" id="IPR015421">
    <property type="entry name" value="PyrdxlP-dep_Trfase_major"/>
</dbReference>
<evidence type="ECO:0000256" key="8">
    <source>
        <dbReference type="ARBA" id="ARBA00023102"/>
    </source>
</evidence>
<dbReference type="Gene3D" id="3.40.640.10">
    <property type="entry name" value="Type I PLP-dependent aspartate aminotransferase-like (Major domain)"/>
    <property type="match status" value="1"/>
</dbReference>
<dbReference type="Proteomes" id="UP000464507">
    <property type="component" value="Chromosome"/>
</dbReference>
<keyword evidence="4 9" id="KW-0032">Aminotransferase</keyword>
<evidence type="ECO:0000259" key="10">
    <source>
        <dbReference type="Pfam" id="PF00155"/>
    </source>
</evidence>
<dbReference type="Pfam" id="PF00155">
    <property type="entry name" value="Aminotran_1_2"/>
    <property type="match status" value="1"/>
</dbReference>
<comment type="cofactor">
    <cofactor evidence="1 9">
        <name>pyridoxal 5'-phosphate</name>
        <dbReference type="ChEBI" id="CHEBI:597326"/>
    </cofactor>
</comment>
<dbReference type="PANTHER" id="PTHR42885:SF2">
    <property type="entry name" value="HISTIDINOL-PHOSPHATE AMINOTRANSFERASE"/>
    <property type="match status" value="1"/>
</dbReference>
<gene>
    <name evidence="9" type="primary">hisC</name>
    <name evidence="11" type="ORF">BHD05_13030</name>
</gene>
<evidence type="ECO:0000256" key="7">
    <source>
        <dbReference type="ARBA" id="ARBA00022898"/>
    </source>
</evidence>
<dbReference type="AlphaFoldDB" id="A0A7L5AIL4"/>
<dbReference type="UniPathway" id="UPA00031">
    <property type="reaction ID" value="UER00012"/>
</dbReference>
<dbReference type="GO" id="GO:0030170">
    <property type="term" value="F:pyridoxal phosphate binding"/>
    <property type="evidence" value="ECO:0007669"/>
    <property type="project" value="InterPro"/>
</dbReference>
<dbReference type="PROSITE" id="PS00599">
    <property type="entry name" value="AA_TRANSFER_CLASS_2"/>
    <property type="match status" value="1"/>
</dbReference>
<dbReference type="InterPro" id="IPR005861">
    <property type="entry name" value="HisP_aminotrans"/>
</dbReference>
<evidence type="ECO:0000256" key="6">
    <source>
        <dbReference type="ARBA" id="ARBA00022679"/>
    </source>
</evidence>
<protein>
    <recommendedName>
        <fullName evidence="9">Histidinol-phosphate aminotransferase</fullName>
        <ecNumber evidence="9">2.6.1.9</ecNumber>
    </recommendedName>
    <alternativeName>
        <fullName evidence="9">Imidazole acetol-phosphate transaminase</fullName>
    </alternativeName>
</protein>
<organism evidence="11 12">
    <name type="scientific">Marisediminicola antarctica</name>
    <dbReference type="NCBI Taxonomy" id="674079"/>
    <lineage>
        <taxon>Bacteria</taxon>
        <taxon>Bacillati</taxon>
        <taxon>Actinomycetota</taxon>
        <taxon>Actinomycetes</taxon>
        <taxon>Micrococcales</taxon>
        <taxon>Microbacteriaceae</taxon>
        <taxon>Marisediminicola</taxon>
    </lineage>
</organism>
<evidence type="ECO:0000313" key="11">
    <source>
        <dbReference type="EMBL" id="QHO70430.1"/>
    </source>
</evidence>
<dbReference type="InterPro" id="IPR001917">
    <property type="entry name" value="Aminotrans_II_pyridoxalP_BS"/>
</dbReference>
<dbReference type="InterPro" id="IPR015422">
    <property type="entry name" value="PyrdxlP-dep_Trfase_small"/>
</dbReference>
<evidence type="ECO:0000256" key="9">
    <source>
        <dbReference type="HAMAP-Rule" id="MF_01023"/>
    </source>
</evidence>
<keyword evidence="12" id="KW-1185">Reference proteome</keyword>
<dbReference type="HAMAP" id="MF_01023">
    <property type="entry name" value="HisC_aminotrans_2"/>
    <property type="match status" value="1"/>
</dbReference>
<dbReference type="EC" id="2.6.1.9" evidence="9"/>
<dbReference type="SUPFAM" id="SSF53383">
    <property type="entry name" value="PLP-dependent transferases"/>
    <property type="match status" value="1"/>
</dbReference>
<feature type="modified residue" description="N6-(pyridoxal phosphate)lysine" evidence="9">
    <location>
        <position position="223"/>
    </location>
</feature>
<dbReference type="NCBIfam" id="TIGR01141">
    <property type="entry name" value="hisC"/>
    <property type="match status" value="1"/>
</dbReference>